<sequence length="127" mass="14850">MNKVSKRTLTNLKGVHYKLQLVVGYALAISEGDFFVNEGLRTVEKQQEYYRKGTTKLDGINKKSNHQLGRAVDIYYTGWTNKDKEDDSRWLPIIEAFRKAGEMLGIKLELGYDWGWDRPHIELKREE</sequence>
<evidence type="ECO:0000313" key="2">
    <source>
        <dbReference type="EMBL" id="SQJ08811.1"/>
    </source>
</evidence>
<dbReference type="GO" id="GO:0008233">
    <property type="term" value="F:peptidase activity"/>
    <property type="evidence" value="ECO:0007669"/>
    <property type="project" value="InterPro"/>
</dbReference>
<dbReference type="SUPFAM" id="SSF55166">
    <property type="entry name" value="Hedgehog/DD-peptidase"/>
    <property type="match status" value="1"/>
</dbReference>
<dbReference type="Gene3D" id="3.30.1380.10">
    <property type="match status" value="1"/>
</dbReference>
<dbReference type="RefSeq" id="WP_005981460.1">
    <property type="nucleotide sequence ID" value="NZ_CABKNW010000005.1"/>
</dbReference>
<gene>
    <name evidence="2" type="ORF">NCTC12112_02248</name>
</gene>
<accession>A0AAX2JCK4</accession>
<proteinExistence type="predicted"/>
<feature type="domain" description="Peptidase M15C" evidence="1">
    <location>
        <begin position="61"/>
        <end position="122"/>
    </location>
</feature>
<dbReference type="InterPro" id="IPR039561">
    <property type="entry name" value="Peptidase_M15C"/>
</dbReference>
<dbReference type="Pfam" id="PF13539">
    <property type="entry name" value="Peptidase_M15_4"/>
    <property type="match status" value="1"/>
</dbReference>
<name>A0AAX2JCK4_9FUSO</name>
<dbReference type="KEGG" id="ful:C4N20_01850"/>
<dbReference type="AlphaFoldDB" id="A0AAX2JCK4"/>
<dbReference type="InterPro" id="IPR009045">
    <property type="entry name" value="Zn_M74/Hedgehog-like"/>
</dbReference>
<evidence type="ECO:0000313" key="3">
    <source>
        <dbReference type="Proteomes" id="UP000249008"/>
    </source>
</evidence>
<dbReference type="EMBL" id="LS483487">
    <property type="protein sequence ID" value="SQJ08811.1"/>
    <property type="molecule type" value="Genomic_DNA"/>
</dbReference>
<reference evidence="2 3" key="1">
    <citation type="submission" date="2018-06" db="EMBL/GenBank/DDBJ databases">
        <authorList>
            <consortium name="Pathogen Informatics"/>
            <person name="Doyle S."/>
        </authorList>
    </citation>
    <scope>NUCLEOTIDE SEQUENCE [LARGE SCALE GENOMIC DNA]</scope>
    <source>
        <strain evidence="2 3">NCTC12112</strain>
    </source>
</reference>
<protein>
    <recommendedName>
        <fullName evidence="1">Peptidase M15C domain-containing protein</fullName>
    </recommendedName>
</protein>
<evidence type="ECO:0000259" key="1">
    <source>
        <dbReference type="Pfam" id="PF13539"/>
    </source>
</evidence>
<organism evidence="2 3">
    <name type="scientific">Fusobacterium ulcerans</name>
    <dbReference type="NCBI Taxonomy" id="861"/>
    <lineage>
        <taxon>Bacteria</taxon>
        <taxon>Fusobacteriati</taxon>
        <taxon>Fusobacteriota</taxon>
        <taxon>Fusobacteriia</taxon>
        <taxon>Fusobacteriales</taxon>
        <taxon>Fusobacteriaceae</taxon>
        <taxon>Fusobacterium</taxon>
    </lineage>
</organism>
<dbReference type="GeneID" id="78453533"/>
<dbReference type="Proteomes" id="UP000249008">
    <property type="component" value="Chromosome 1"/>
</dbReference>